<evidence type="ECO:0000259" key="2">
    <source>
        <dbReference type="Pfam" id="PF00291"/>
    </source>
</evidence>
<dbReference type="AlphaFoldDB" id="A0AAN7CYV3"/>
<dbReference type="SUPFAM" id="SSF53686">
    <property type="entry name" value="Tryptophan synthase beta subunit-like PLP-dependent enzymes"/>
    <property type="match status" value="1"/>
</dbReference>
<dbReference type="Pfam" id="PF00291">
    <property type="entry name" value="PALP"/>
    <property type="match status" value="1"/>
</dbReference>
<feature type="region of interest" description="Disordered" evidence="1">
    <location>
        <begin position="1"/>
        <end position="38"/>
    </location>
</feature>
<name>A0AAN7CYV3_9PEZI</name>
<comment type="caution">
    <text evidence="3">The sequence shown here is derived from an EMBL/GenBank/DDBJ whole genome shotgun (WGS) entry which is preliminary data.</text>
</comment>
<feature type="domain" description="Tryptophan synthase beta chain-like PALP" evidence="2">
    <location>
        <begin position="47"/>
        <end position="375"/>
    </location>
</feature>
<reference evidence="3" key="2">
    <citation type="submission" date="2023-05" db="EMBL/GenBank/DDBJ databases">
        <authorList>
            <consortium name="Lawrence Berkeley National Laboratory"/>
            <person name="Steindorff A."/>
            <person name="Hensen N."/>
            <person name="Bonometti L."/>
            <person name="Westerberg I."/>
            <person name="Brannstrom I.O."/>
            <person name="Guillou S."/>
            <person name="Cros-Aarteil S."/>
            <person name="Calhoun S."/>
            <person name="Haridas S."/>
            <person name="Kuo A."/>
            <person name="Mondo S."/>
            <person name="Pangilinan J."/>
            <person name="Riley R."/>
            <person name="Labutti K."/>
            <person name="Andreopoulos B."/>
            <person name="Lipzen A."/>
            <person name="Chen C."/>
            <person name="Yanf M."/>
            <person name="Daum C."/>
            <person name="Ng V."/>
            <person name="Clum A."/>
            <person name="Ohm R."/>
            <person name="Martin F."/>
            <person name="Silar P."/>
            <person name="Natvig D."/>
            <person name="Lalanne C."/>
            <person name="Gautier V."/>
            <person name="Ament-Velasquez S.L."/>
            <person name="Kruys A."/>
            <person name="Hutchinson M.I."/>
            <person name="Powell A.J."/>
            <person name="Barry K."/>
            <person name="Miller A.N."/>
            <person name="Grigoriev I.V."/>
            <person name="Debuchy R."/>
            <person name="Gladieux P."/>
            <person name="Thoren M.H."/>
            <person name="Johannesson H."/>
        </authorList>
    </citation>
    <scope>NUCLEOTIDE SEQUENCE</scope>
    <source>
        <strain evidence="3">CBS 359.72</strain>
    </source>
</reference>
<organism evidence="3 4">
    <name type="scientific">Corynascus novoguineensis</name>
    <dbReference type="NCBI Taxonomy" id="1126955"/>
    <lineage>
        <taxon>Eukaryota</taxon>
        <taxon>Fungi</taxon>
        <taxon>Dikarya</taxon>
        <taxon>Ascomycota</taxon>
        <taxon>Pezizomycotina</taxon>
        <taxon>Sordariomycetes</taxon>
        <taxon>Sordariomycetidae</taxon>
        <taxon>Sordariales</taxon>
        <taxon>Chaetomiaceae</taxon>
        <taxon>Corynascus</taxon>
    </lineage>
</organism>
<proteinExistence type="predicted"/>
<evidence type="ECO:0000313" key="3">
    <source>
        <dbReference type="EMBL" id="KAK4249443.1"/>
    </source>
</evidence>
<dbReference type="InterPro" id="IPR036052">
    <property type="entry name" value="TrpB-like_PALP_sf"/>
</dbReference>
<evidence type="ECO:0000256" key="1">
    <source>
        <dbReference type="SAM" id="MobiDB-lite"/>
    </source>
</evidence>
<evidence type="ECO:0000313" key="4">
    <source>
        <dbReference type="Proteomes" id="UP001303647"/>
    </source>
</evidence>
<dbReference type="EMBL" id="MU857623">
    <property type="protein sequence ID" value="KAK4249443.1"/>
    <property type="molecule type" value="Genomic_DNA"/>
</dbReference>
<dbReference type="PANTHER" id="PTHR42937:SF1">
    <property type="entry name" value="DIAMINOPROPIONATE AMMONIA-LYASE"/>
    <property type="match status" value="1"/>
</dbReference>
<sequence>MPSPPPVYINPAVGAAADRTSTPRSEGREHLQPPPRSSAQVVHRLLPAYAETPLHSLPSVARALGLGHVLVKDESQRFGLPSFKILGASWAVYRAVAERMGLRGGDGNGDDGAVASLLLDGKGQRDRSGGGIKVITCTAGNWGRAVARMAGYLGVAAVVYVPSHMPEQTRELIRSEGAEVKVVEGGYDAAAEVAKGAGEREDGALLVMDIGWEGYESVPQWVVEGYQTMLDESDAQLLRATGGQPATHAIVPVGCGSIAQAVTHHYKSQAADAAAAAAAAVLAVEPASAACLRASLESGRMTSVTTKDSIMCGMNCGTLSTTAWPVLRAGIDGSVVVSDTEAHQAVQELKALGVQAGPCGASTLAALKKACDVEKTRLGLTEQSVVVLYCTEGPREYAPPA</sequence>
<accession>A0AAN7CYV3</accession>
<protein>
    <submittedName>
        <fullName evidence="3">Tryptophan synthase beta subunit-like PLP-dependent enzyme</fullName>
    </submittedName>
</protein>
<dbReference type="Gene3D" id="3.40.50.1100">
    <property type="match status" value="3"/>
</dbReference>
<dbReference type="Proteomes" id="UP001303647">
    <property type="component" value="Unassembled WGS sequence"/>
</dbReference>
<reference evidence="3" key="1">
    <citation type="journal article" date="2023" name="Mol. Phylogenet. Evol.">
        <title>Genome-scale phylogeny and comparative genomics of the fungal order Sordariales.</title>
        <authorList>
            <person name="Hensen N."/>
            <person name="Bonometti L."/>
            <person name="Westerberg I."/>
            <person name="Brannstrom I.O."/>
            <person name="Guillou S."/>
            <person name="Cros-Aarteil S."/>
            <person name="Calhoun S."/>
            <person name="Haridas S."/>
            <person name="Kuo A."/>
            <person name="Mondo S."/>
            <person name="Pangilinan J."/>
            <person name="Riley R."/>
            <person name="LaButti K."/>
            <person name="Andreopoulos B."/>
            <person name="Lipzen A."/>
            <person name="Chen C."/>
            <person name="Yan M."/>
            <person name="Daum C."/>
            <person name="Ng V."/>
            <person name="Clum A."/>
            <person name="Steindorff A."/>
            <person name="Ohm R.A."/>
            <person name="Martin F."/>
            <person name="Silar P."/>
            <person name="Natvig D.O."/>
            <person name="Lalanne C."/>
            <person name="Gautier V."/>
            <person name="Ament-Velasquez S.L."/>
            <person name="Kruys A."/>
            <person name="Hutchinson M.I."/>
            <person name="Powell A.J."/>
            <person name="Barry K."/>
            <person name="Miller A.N."/>
            <person name="Grigoriev I.V."/>
            <person name="Debuchy R."/>
            <person name="Gladieux P."/>
            <person name="Hiltunen Thoren M."/>
            <person name="Johannesson H."/>
        </authorList>
    </citation>
    <scope>NUCLEOTIDE SEQUENCE</scope>
    <source>
        <strain evidence="3">CBS 359.72</strain>
    </source>
</reference>
<dbReference type="PANTHER" id="PTHR42937">
    <property type="match status" value="1"/>
</dbReference>
<dbReference type="InterPro" id="IPR001926">
    <property type="entry name" value="TrpB-like_PALP"/>
</dbReference>
<gene>
    <name evidence="3" type="ORF">C7999DRAFT_30029</name>
</gene>
<keyword evidence="4" id="KW-1185">Reference proteome</keyword>